<proteinExistence type="inferred from homology"/>
<evidence type="ECO:0000256" key="7">
    <source>
        <dbReference type="HAMAP-Rule" id="MF_02065"/>
    </source>
</evidence>
<reference evidence="8" key="1">
    <citation type="journal article" date="2020" name="mSystems">
        <title>Genome- and Community-Level Interaction Insights into Carbon Utilization and Element Cycling Functions of Hydrothermarchaeota in Hydrothermal Sediment.</title>
        <authorList>
            <person name="Zhou Z."/>
            <person name="Liu Y."/>
            <person name="Xu W."/>
            <person name="Pan J."/>
            <person name="Luo Z.H."/>
            <person name="Li M."/>
        </authorList>
    </citation>
    <scope>NUCLEOTIDE SEQUENCE [LARGE SCALE GENOMIC DNA]</scope>
    <source>
        <strain evidence="8">SpSt-754</strain>
    </source>
</reference>
<dbReference type="NCBIfam" id="TIGR00247">
    <property type="entry name" value="endolytic transglycosylase MltG"/>
    <property type="match status" value="1"/>
</dbReference>
<dbReference type="PANTHER" id="PTHR30518:SF2">
    <property type="entry name" value="ENDOLYTIC MUREIN TRANSGLYCOSYLASE"/>
    <property type="match status" value="1"/>
</dbReference>
<comment type="function">
    <text evidence="7">Functions as a peptidoglycan terminase that cleaves nascent peptidoglycan strands endolytically to terminate their elongation.</text>
</comment>
<comment type="subcellular location">
    <subcellularLocation>
        <location evidence="7">Cell membrane</location>
        <topology evidence="7">Single-pass membrane protein</topology>
    </subcellularLocation>
</comment>
<dbReference type="Gene3D" id="3.30.160.60">
    <property type="entry name" value="Classic Zinc Finger"/>
    <property type="match status" value="1"/>
</dbReference>
<feature type="transmembrane region" description="Helical" evidence="7">
    <location>
        <begin position="12"/>
        <end position="33"/>
    </location>
</feature>
<evidence type="ECO:0000256" key="4">
    <source>
        <dbReference type="ARBA" id="ARBA00023136"/>
    </source>
</evidence>
<dbReference type="GO" id="GO:0008932">
    <property type="term" value="F:lytic endotransglycosylase activity"/>
    <property type="evidence" value="ECO:0007669"/>
    <property type="project" value="UniProtKB-UniRule"/>
</dbReference>
<dbReference type="GO" id="GO:0071555">
    <property type="term" value="P:cell wall organization"/>
    <property type="evidence" value="ECO:0007669"/>
    <property type="project" value="UniProtKB-KW"/>
</dbReference>
<organism evidence="8">
    <name type="scientific">candidate division WOR-3 bacterium</name>
    <dbReference type="NCBI Taxonomy" id="2052148"/>
    <lineage>
        <taxon>Bacteria</taxon>
        <taxon>Bacteria division WOR-3</taxon>
    </lineage>
</organism>
<keyword evidence="3 7" id="KW-1133">Transmembrane helix</keyword>
<evidence type="ECO:0000256" key="1">
    <source>
        <dbReference type="ARBA" id="ARBA00022475"/>
    </source>
</evidence>
<dbReference type="EC" id="4.2.2.29" evidence="7"/>
<comment type="catalytic activity">
    <reaction evidence="7">
        <text>a peptidoglycan chain = a peptidoglycan chain with N-acetyl-1,6-anhydromuramyl-[peptide] at the reducing end + a peptidoglycan chain with N-acetylglucosamine at the non-reducing end.</text>
        <dbReference type="EC" id="4.2.2.29"/>
    </reaction>
</comment>
<protein>
    <recommendedName>
        <fullName evidence="7">Endolytic murein transglycosylase</fullName>
        <ecNumber evidence="7">4.2.2.29</ecNumber>
    </recommendedName>
    <alternativeName>
        <fullName evidence="7">Peptidoglycan lytic transglycosylase</fullName>
    </alternativeName>
    <alternativeName>
        <fullName evidence="7">Peptidoglycan polymerization terminase</fullName>
    </alternativeName>
</protein>
<evidence type="ECO:0000256" key="2">
    <source>
        <dbReference type="ARBA" id="ARBA00022692"/>
    </source>
</evidence>
<keyword evidence="5 7" id="KW-0456">Lyase</keyword>
<sequence length="351" mass="39796">MGRLKEGIQKKFTLFFWVILISFFSYLTFLSYAENPIDTTPEVVVVDIPKGTGFFEITDILTKAGVVKHKLFFYALALSKGATNKIKAGEYEISLSMSPSEIIDKFVKGKIKAYSVTFPEDITLKEISGRLASYKLINEDEFFRLTNDPEFIASLGIEGQSLEGYLYPDTYYLDRSMGTKEIIRLMVHQFWKKVTPEMRERARALGFTVHEFVTLASIIGKESGNDEEKPLISAVFHNRLKRGMKLQSDPTAVYDMPNFKGPIKRKHLLNSSPHNTYHISGLPPGPIANPGLSSLRAALYPAPVNYLYFVAKNDGTHYFSVTLKEHNEAIARYQAIRENKDNALKVEVRQN</sequence>
<dbReference type="GO" id="GO:0005886">
    <property type="term" value="C:plasma membrane"/>
    <property type="evidence" value="ECO:0007669"/>
    <property type="project" value="UniProtKB-SubCell"/>
</dbReference>
<keyword evidence="1 7" id="KW-1003">Cell membrane</keyword>
<keyword evidence="4 7" id="KW-0472">Membrane</keyword>
<accession>A0A7V3KP53</accession>
<keyword evidence="6 7" id="KW-0961">Cell wall biogenesis/degradation</keyword>
<dbReference type="Pfam" id="PF02618">
    <property type="entry name" value="YceG"/>
    <property type="match status" value="1"/>
</dbReference>
<feature type="site" description="Important for catalytic activity" evidence="7">
    <location>
        <position position="222"/>
    </location>
</feature>
<dbReference type="InterPro" id="IPR003770">
    <property type="entry name" value="MLTG-like"/>
</dbReference>
<evidence type="ECO:0000256" key="3">
    <source>
        <dbReference type="ARBA" id="ARBA00022989"/>
    </source>
</evidence>
<evidence type="ECO:0000313" key="8">
    <source>
        <dbReference type="EMBL" id="HGB36351.1"/>
    </source>
</evidence>
<evidence type="ECO:0000256" key="6">
    <source>
        <dbReference type="ARBA" id="ARBA00023316"/>
    </source>
</evidence>
<keyword evidence="2 7" id="KW-0812">Transmembrane</keyword>
<name>A0A7V3KP53_UNCW3</name>
<dbReference type="HAMAP" id="MF_02065">
    <property type="entry name" value="MltG"/>
    <property type="match status" value="1"/>
</dbReference>
<dbReference type="CDD" id="cd08010">
    <property type="entry name" value="MltG_like"/>
    <property type="match status" value="1"/>
</dbReference>
<dbReference type="PANTHER" id="PTHR30518">
    <property type="entry name" value="ENDOLYTIC MUREIN TRANSGLYCOSYLASE"/>
    <property type="match status" value="1"/>
</dbReference>
<gene>
    <name evidence="7 8" type="primary">mltG</name>
    <name evidence="8" type="ORF">ENV38_05555</name>
</gene>
<dbReference type="Gene3D" id="3.30.1490.480">
    <property type="entry name" value="Endolytic murein transglycosylase"/>
    <property type="match status" value="2"/>
</dbReference>
<dbReference type="GO" id="GO:0009252">
    <property type="term" value="P:peptidoglycan biosynthetic process"/>
    <property type="evidence" value="ECO:0007669"/>
    <property type="project" value="UniProtKB-UniRule"/>
</dbReference>
<dbReference type="AlphaFoldDB" id="A0A7V3KP53"/>
<dbReference type="EMBL" id="DTGD01000208">
    <property type="protein sequence ID" value="HGB36351.1"/>
    <property type="molecule type" value="Genomic_DNA"/>
</dbReference>
<comment type="caution">
    <text evidence="8">The sequence shown here is derived from an EMBL/GenBank/DDBJ whole genome shotgun (WGS) entry which is preliminary data.</text>
</comment>
<comment type="similarity">
    <text evidence="7">Belongs to the transglycosylase MltG family.</text>
</comment>
<evidence type="ECO:0000256" key="5">
    <source>
        <dbReference type="ARBA" id="ARBA00023239"/>
    </source>
</evidence>